<comment type="caution">
    <text evidence="2">The sequence shown here is derived from an EMBL/GenBank/DDBJ whole genome shotgun (WGS) entry which is preliminary data.</text>
</comment>
<dbReference type="InterPro" id="IPR050327">
    <property type="entry name" value="Proton-linked_MCT"/>
</dbReference>
<evidence type="ECO:0000313" key="3">
    <source>
        <dbReference type="Proteomes" id="UP001566132"/>
    </source>
</evidence>
<sequence>MYKNVTISDLNVAIHGKGNSIRKYFVPKLGIFIIEFLVASIFNCYGIFLSEYVILGIHSYERAVGTSILFICSYNFTEPLSRFIWEYFEDRKNIFFRYLITISTMLLFLGLMVPNNITAYTILGGMFSNMICTQLYYFAIDRLDMDVKVIEALRQVARALSLFIMPQLVYYLMTNYAINHAKFLLASIILHIIPSALLIKIKSKGFYDPNNEVMNRYETIGRYSHRISSEMTEFKNFVDNESEERTNEEDVEDIVEKIGPKLNTNYSKISVSHGGIDNEALRIPNLASSSHIPGFLHDIPEESESESEKEMDNIVRDLNVKICENEKPQVYNINELIGSPKLEPINKIEYIQNFREENSRVSVLNELKYIRKAGKCCHCSPYQKYVCSKRLRTLKDFLMDNFLRPIYHSFKTLYFYSALTTKVTTNAVSTLYITLAPFMAMQNCWKQHYLLFNTENVTFLLTYVAFAWCFFLVGLPLVFKWNHNRIRILFVFGLLICGTSMLIFSRQVTNDVITLSSLLFGFGHGIVSYTEKIVYKRSIGMRPWYIVQGPLDVISGICILVIYYFSYLYKIHLNILLIVATLSYFGNALLWLWFPFLKYFFNLIKRIVLDERGQQEEFFY</sequence>
<feature type="transmembrane region" description="Helical" evidence="1">
    <location>
        <begin position="119"/>
        <end position="138"/>
    </location>
</feature>
<keyword evidence="1" id="KW-1133">Transmembrane helix</keyword>
<feature type="transmembrane region" description="Helical" evidence="1">
    <location>
        <begin position="551"/>
        <end position="569"/>
    </location>
</feature>
<protein>
    <submittedName>
        <fullName evidence="2">Uncharacterized protein</fullName>
    </submittedName>
</protein>
<keyword evidence="1" id="KW-0472">Membrane</keyword>
<feature type="transmembrane region" description="Helical" evidence="1">
    <location>
        <begin position="460"/>
        <end position="479"/>
    </location>
</feature>
<proteinExistence type="predicted"/>
<feature type="transmembrane region" description="Helical" evidence="1">
    <location>
        <begin position="159"/>
        <end position="178"/>
    </location>
</feature>
<feature type="transmembrane region" description="Helical" evidence="1">
    <location>
        <begin position="486"/>
        <end position="506"/>
    </location>
</feature>
<feature type="transmembrane region" description="Helical" evidence="1">
    <location>
        <begin position="29"/>
        <end position="48"/>
    </location>
</feature>
<organism evidence="2 3">
    <name type="scientific">Hypothenemus hampei</name>
    <name type="common">Coffee berry borer</name>
    <dbReference type="NCBI Taxonomy" id="57062"/>
    <lineage>
        <taxon>Eukaryota</taxon>
        <taxon>Metazoa</taxon>
        <taxon>Ecdysozoa</taxon>
        <taxon>Arthropoda</taxon>
        <taxon>Hexapoda</taxon>
        <taxon>Insecta</taxon>
        <taxon>Pterygota</taxon>
        <taxon>Neoptera</taxon>
        <taxon>Endopterygota</taxon>
        <taxon>Coleoptera</taxon>
        <taxon>Polyphaga</taxon>
        <taxon>Cucujiformia</taxon>
        <taxon>Curculionidae</taxon>
        <taxon>Scolytinae</taxon>
        <taxon>Hypothenemus</taxon>
    </lineage>
</organism>
<dbReference type="SUPFAM" id="SSF103473">
    <property type="entry name" value="MFS general substrate transporter"/>
    <property type="match status" value="1"/>
</dbReference>
<keyword evidence="3" id="KW-1185">Reference proteome</keyword>
<evidence type="ECO:0000256" key="1">
    <source>
        <dbReference type="SAM" id="Phobius"/>
    </source>
</evidence>
<name>A0ABD1E7I0_HYPHA</name>
<feature type="transmembrane region" description="Helical" evidence="1">
    <location>
        <begin position="95"/>
        <end position="113"/>
    </location>
</feature>
<accession>A0ABD1E7I0</accession>
<reference evidence="2 3" key="1">
    <citation type="submission" date="2024-05" db="EMBL/GenBank/DDBJ databases">
        <title>Genetic variation in Jamaican populations of the coffee berry borer (Hypothenemus hampei).</title>
        <authorList>
            <person name="Errbii M."/>
            <person name="Myrie A."/>
        </authorList>
    </citation>
    <scope>NUCLEOTIDE SEQUENCE [LARGE SCALE GENOMIC DNA]</scope>
    <source>
        <strain evidence="2">JA-Hopewell-2020-01-JO</strain>
        <tissue evidence="2">Whole body</tissue>
    </source>
</reference>
<dbReference type="Proteomes" id="UP001566132">
    <property type="component" value="Unassembled WGS sequence"/>
</dbReference>
<feature type="transmembrane region" description="Helical" evidence="1">
    <location>
        <begin position="184"/>
        <end position="201"/>
    </location>
</feature>
<dbReference type="PANTHER" id="PTHR11360">
    <property type="entry name" value="MONOCARBOXYLATE TRANSPORTER"/>
    <property type="match status" value="1"/>
</dbReference>
<evidence type="ECO:0000313" key="2">
    <source>
        <dbReference type="EMBL" id="KAL1489887.1"/>
    </source>
</evidence>
<dbReference type="EMBL" id="JBDJPC010000011">
    <property type="protein sequence ID" value="KAL1489887.1"/>
    <property type="molecule type" value="Genomic_DNA"/>
</dbReference>
<feature type="transmembrane region" description="Helical" evidence="1">
    <location>
        <begin position="413"/>
        <end position="440"/>
    </location>
</feature>
<feature type="transmembrane region" description="Helical" evidence="1">
    <location>
        <begin position="575"/>
        <end position="597"/>
    </location>
</feature>
<feature type="transmembrane region" description="Helical" evidence="1">
    <location>
        <begin position="54"/>
        <end position="74"/>
    </location>
</feature>
<dbReference type="InterPro" id="IPR036259">
    <property type="entry name" value="MFS_trans_sf"/>
</dbReference>
<dbReference type="AlphaFoldDB" id="A0ABD1E7I0"/>
<dbReference type="PANTHER" id="PTHR11360:SF284">
    <property type="entry name" value="EG:103B4.3 PROTEIN-RELATED"/>
    <property type="match status" value="1"/>
</dbReference>
<keyword evidence="1" id="KW-0812">Transmembrane</keyword>
<gene>
    <name evidence="2" type="ORF">ABEB36_013814</name>
</gene>
<feature type="transmembrane region" description="Helical" evidence="1">
    <location>
        <begin position="512"/>
        <end position="530"/>
    </location>
</feature>